<evidence type="ECO:0000313" key="2">
    <source>
        <dbReference type="EMBL" id="NNG36797.1"/>
    </source>
</evidence>
<gene>
    <name evidence="2" type="ORF">HKD39_13955</name>
</gene>
<dbReference type="RefSeq" id="WP_171200490.1">
    <property type="nucleotide sequence ID" value="NZ_JABEND010000008.1"/>
</dbReference>
<dbReference type="AlphaFoldDB" id="A0A849AA03"/>
<reference evidence="2 3" key="1">
    <citation type="submission" date="2020-05" db="EMBL/GenBank/DDBJ databases">
        <title>Nakamurella sp. DB0629 isolated from air conditioner.</title>
        <authorList>
            <person name="Kim D.H."/>
            <person name="Kim D.-U."/>
        </authorList>
    </citation>
    <scope>NUCLEOTIDE SEQUENCE [LARGE SCALE GENOMIC DNA]</scope>
    <source>
        <strain evidence="2 3">DB0629</strain>
    </source>
</reference>
<keyword evidence="3" id="KW-1185">Reference proteome</keyword>
<dbReference type="InterPro" id="IPR029058">
    <property type="entry name" value="AB_hydrolase_fold"/>
</dbReference>
<dbReference type="InterPro" id="IPR000073">
    <property type="entry name" value="AB_hydrolase_1"/>
</dbReference>
<dbReference type="PRINTS" id="PR00111">
    <property type="entry name" value="ABHYDROLASE"/>
</dbReference>
<dbReference type="Gene3D" id="3.40.50.1820">
    <property type="entry name" value="alpha/beta hydrolase"/>
    <property type="match status" value="1"/>
</dbReference>
<feature type="domain" description="AB hydrolase-1" evidence="1">
    <location>
        <begin position="14"/>
        <end position="121"/>
    </location>
</feature>
<dbReference type="GO" id="GO:0016020">
    <property type="term" value="C:membrane"/>
    <property type="evidence" value="ECO:0007669"/>
    <property type="project" value="TreeGrafter"/>
</dbReference>
<dbReference type="PANTHER" id="PTHR43798:SF33">
    <property type="entry name" value="HYDROLASE, PUTATIVE (AFU_ORTHOLOGUE AFUA_2G14860)-RELATED"/>
    <property type="match status" value="1"/>
</dbReference>
<dbReference type="EMBL" id="JABEND010000008">
    <property type="protein sequence ID" value="NNG36797.1"/>
    <property type="molecule type" value="Genomic_DNA"/>
</dbReference>
<protein>
    <submittedName>
        <fullName evidence="2">Alpha/beta hydrolase</fullName>
    </submittedName>
</protein>
<comment type="caution">
    <text evidence="2">The sequence shown here is derived from an EMBL/GenBank/DDBJ whole genome shotgun (WGS) entry which is preliminary data.</text>
</comment>
<sequence>MTVSCSGTAKAGQPTVVLLAGMPDPLTTFASLQRSIASSARVCSYDRLGEGTSSKPAGDQQLSEIADFLAKVLAAQQIDGPVLLVGHSLGGLVAAEFAATHPQQTAGVVLVDATPPSMQRAVTTLIPASAGDVAGAVRGEMTALQSGQNPERLVYDGTPIGSIGDIPLVVMRHGKPVFAAVPEYGAGIEKAWQQGQQQWLELSTDSRMVVATSSGHYIYRDQPDLVYTAVTDLLTT</sequence>
<name>A0A849AA03_9ACTN</name>
<dbReference type="PANTHER" id="PTHR43798">
    <property type="entry name" value="MONOACYLGLYCEROL LIPASE"/>
    <property type="match status" value="1"/>
</dbReference>
<organism evidence="2 3">
    <name type="scientific">Nakamurella aerolata</name>
    <dbReference type="NCBI Taxonomy" id="1656892"/>
    <lineage>
        <taxon>Bacteria</taxon>
        <taxon>Bacillati</taxon>
        <taxon>Actinomycetota</taxon>
        <taxon>Actinomycetes</taxon>
        <taxon>Nakamurellales</taxon>
        <taxon>Nakamurellaceae</taxon>
        <taxon>Nakamurella</taxon>
    </lineage>
</organism>
<evidence type="ECO:0000259" key="1">
    <source>
        <dbReference type="Pfam" id="PF00561"/>
    </source>
</evidence>
<dbReference type="Pfam" id="PF00561">
    <property type="entry name" value="Abhydrolase_1"/>
    <property type="match status" value="1"/>
</dbReference>
<dbReference type="Proteomes" id="UP000562984">
    <property type="component" value="Unassembled WGS sequence"/>
</dbReference>
<dbReference type="GO" id="GO:0016787">
    <property type="term" value="F:hydrolase activity"/>
    <property type="evidence" value="ECO:0007669"/>
    <property type="project" value="UniProtKB-KW"/>
</dbReference>
<dbReference type="InterPro" id="IPR050266">
    <property type="entry name" value="AB_hydrolase_sf"/>
</dbReference>
<dbReference type="SUPFAM" id="SSF53474">
    <property type="entry name" value="alpha/beta-Hydrolases"/>
    <property type="match status" value="1"/>
</dbReference>
<accession>A0A849AA03</accession>
<proteinExistence type="predicted"/>
<keyword evidence="2" id="KW-0378">Hydrolase</keyword>
<evidence type="ECO:0000313" key="3">
    <source>
        <dbReference type="Proteomes" id="UP000562984"/>
    </source>
</evidence>